<dbReference type="eggNOG" id="COG1572">
    <property type="taxonomic scope" value="Bacteria"/>
</dbReference>
<evidence type="ECO:0000259" key="2">
    <source>
        <dbReference type="Pfam" id="PF01364"/>
    </source>
</evidence>
<dbReference type="STRING" id="153721.MYP_3490"/>
<dbReference type="SUPFAM" id="SSF52129">
    <property type="entry name" value="Caspase-like"/>
    <property type="match status" value="1"/>
</dbReference>
<dbReference type="Proteomes" id="UP000030185">
    <property type="component" value="Unassembled WGS sequence"/>
</dbReference>
<dbReference type="CDD" id="cd02258">
    <property type="entry name" value="Peptidase_C25_N"/>
    <property type="match status" value="1"/>
</dbReference>
<dbReference type="EMBL" id="BBLT01000007">
    <property type="protein sequence ID" value="GAL86261.1"/>
    <property type="molecule type" value="Genomic_DNA"/>
</dbReference>
<evidence type="ECO:0000313" key="4">
    <source>
        <dbReference type="Proteomes" id="UP000030185"/>
    </source>
</evidence>
<proteinExistence type="predicted"/>
<feature type="domain" description="Gingipain" evidence="2">
    <location>
        <begin position="356"/>
        <end position="723"/>
    </location>
</feature>
<reference evidence="3 4" key="1">
    <citation type="submission" date="2014-09" db="EMBL/GenBank/DDBJ databases">
        <title>Sporocytophaga myxococcoides PG-01 genome sequencing.</title>
        <authorList>
            <person name="Liu L."/>
            <person name="Gao P.J."/>
            <person name="Chen G.J."/>
            <person name="Wang L.S."/>
        </authorList>
    </citation>
    <scope>NUCLEOTIDE SEQUENCE [LARGE SCALE GENOMIC DNA]</scope>
    <source>
        <strain evidence="3 4">PG-01</strain>
    </source>
</reference>
<dbReference type="GO" id="GO:0008234">
    <property type="term" value="F:cysteine-type peptidase activity"/>
    <property type="evidence" value="ECO:0007669"/>
    <property type="project" value="InterPro"/>
</dbReference>
<evidence type="ECO:0000313" key="3">
    <source>
        <dbReference type="EMBL" id="GAL86261.1"/>
    </source>
</evidence>
<accession>A0A098LH15</accession>
<organism evidence="3 4">
    <name type="scientific">Sporocytophaga myxococcoides</name>
    <dbReference type="NCBI Taxonomy" id="153721"/>
    <lineage>
        <taxon>Bacteria</taxon>
        <taxon>Pseudomonadati</taxon>
        <taxon>Bacteroidota</taxon>
        <taxon>Cytophagia</taxon>
        <taxon>Cytophagales</taxon>
        <taxon>Cytophagaceae</taxon>
        <taxon>Sporocytophaga</taxon>
    </lineage>
</organism>
<dbReference type="Pfam" id="PF01364">
    <property type="entry name" value="Peptidase_C25"/>
    <property type="match status" value="1"/>
</dbReference>
<keyword evidence="4" id="KW-1185">Reference proteome</keyword>
<name>A0A098LH15_9BACT</name>
<dbReference type="InterPro" id="IPR029030">
    <property type="entry name" value="Caspase-like_dom_sf"/>
</dbReference>
<protein>
    <recommendedName>
        <fullName evidence="2">Gingipain domain-containing protein</fullName>
    </recommendedName>
</protein>
<dbReference type="GO" id="GO:0006508">
    <property type="term" value="P:proteolysis"/>
    <property type="evidence" value="ECO:0007669"/>
    <property type="project" value="InterPro"/>
</dbReference>
<dbReference type="Gene3D" id="2.60.40.4070">
    <property type="match status" value="1"/>
</dbReference>
<sequence length="1628" mass="182249">MYVLTYNDLVNAGVPLNSADCKKIQLFHRGKEQAILIKGEEDAHFDQNDSLIFYGIRNNGELDSLLYDPYNSQPHKYYSLYSDTSAYFLTISNSINGKRMQEITGAFSGTSETYHLEEILNVYTDEYDRGMNYSIETAKSSWDYGEGWTGKVKYKGESSEYLFNTLNYYSAGQSPTLEILFSGRNDLNHNLQVILGNDASSSPYSYNVNGFSNHRNKKFQIDVNPLAFSGGQLKVTIKILGVGSDADAVSVAYMKLTYPQGTDMAGRTEAVLNLLPSATLVSVSGIYSVPSIPVVYDLYDRNNLKLIKGQLSGGNLQLPVNSFSGSKYFITSAANYNRVTRISEADLSPYPLNLNYLIITHRQLWTKANEYASYRQSIEGGGHLPLVVDVQKLYDMFTYGEKSSAAIRKFLNYYIDKGKPEYALIIGKGLDPAHKTNNVFYRLNPTPSRTNPNIAERVDDLIPPAGSPGSDWIYVTGLGGKSKNVPRIPIGRIPARNNDQVANYLNKVKEHESASSNPNALWRKKLVHLSGGNNANQIITFRDYLAGFKSIAEGAYWGGRVKSFVKNSTNPTEFINLSSEVNDGVGLITFFGHSSPSFSDVDIGFVSMNVYGYNNKGKYPMILMNGCSSSNVFFGNSFAEDWTLTANKGAVLFIGHSDAGYPQELRRYSDFLYRKMFSDTLGMHRPLGQIQREVIEAYLGSTNQEVPVANAEQMILVGDPAIRFYAPGFNQHGKSTTDYAINNSGLFLKSFNSDRITAVSDSFAIGIPVSNLGITNSDSFSVCLRRTIGTKVINESPVYFSPISFEDTIYYTVRSKGAETYGMNNFEITLDCENAIPEADDYINNKATLDYFIPLSAVACLYPAEFSVVNKQPVTFIAQTTDLFEDEADYYIELDTSWKFNSPFRKSTTLHSGSLIKWQNVKLLDTIVSNDSIVYYWRIKKVQANEGEQLWGTSSFIFINKSPEGWSQSEYPQFLKDEGLSANVDTVRGTFKFSDQKTRIILHSAGPKFYPPVNSEFPEHNDNQFAQTIVNTNGIPWVYNGRGGCQTDTLVGRMLGLSFDRISSEFYLASRGVDLCGRAERVIAALMEHQYSTYIKSVRYGDYIVLISHGMVSFENWSQSTKDLFKNELGAKLIDSLKNNYAYIILTKKGLSSPIYERFSETQLDLDTVLLGTNYKGSITSTLIGPADEWGSLFNKVEKEANDNFEIKIIRFNLNGVSDTLAIPQKDSLDLNTLINADQYPYIKLYAEMLDSINLTPPDLRKWQVIYSPVPEGTISPVAGKLEQYKINQKPEGAPINLDFDFTNITNIPFKDSLKVKYTLKNISTGKVDTSIVNIGKLDPLATVRFSHDITTAGFSGKNLFQTYVNPRLQKEQYYNNNILEINFDVEGDKTNPLLDVIFDGIHIMDGDLVSPSPLINIIINDENKYLLKTDSVGISVFLQRPGQNPEAIYFSNPDILRWGQTANAKTNTFSIDYNPKNLPDGTYKLIVQGADASNNKSGKNFYEITFTVENASTISHFYPYPNPFSTSTRFVFTLTGSYIPEDLKIQIMTVTGKVVREITKSELGSIRIGNNISDYAWDGRDEFGDKLANGVYLYRVVIKNAGDNFKQRPTAGDKAFKKDFGKLYILR</sequence>
<dbReference type="InterPro" id="IPR029031">
    <property type="entry name" value="Gingipain_N_sf"/>
</dbReference>
<dbReference type="InterPro" id="IPR001769">
    <property type="entry name" value="Gingipain"/>
</dbReference>
<dbReference type="Gene3D" id="3.40.50.1460">
    <property type="match status" value="1"/>
</dbReference>
<evidence type="ECO:0000256" key="1">
    <source>
        <dbReference type="ARBA" id="ARBA00022729"/>
    </source>
</evidence>
<keyword evidence="1" id="KW-0732">Signal</keyword>
<comment type="caution">
    <text evidence="3">The sequence shown here is derived from an EMBL/GenBank/DDBJ whole genome shotgun (WGS) entry which is preliminary data.</text>
</comment>
<gene>
    <name evidence="3" type="ORF">MYP_3490</name>
</gene>
<dbReference type="Gene3D" id="3.40.50.10390">
    <property type="entry name" value="Gingipain r, domain 1"/>
    <property type="match status" value="1"/>
</dbReference>